<dbReference type="Proteomes" id="UP000256530">
    <property type="component" value="Unassembled WGS sequence"/>
</dbReference>
<evidence type="ECO:0000313" key="2">
    <source>
        <dbReference type="Proteomes" id="UP000256530"/>
    </source>
</evidence>
<dbReference type="RefSeq" id="WP_113937304.1">
    <property type="nucleotide sequence ID" value="NZ_QTTY01000044.1"/>
</dbReference>
<evidence type="ECO:0000313" key="1">
    <source>
        <dbReference type="EMBL" id="REF17690.1"/>
    </source>
</evidence>
<comment type="caution">
    <text evidence="1">The sequence shown here is derived from an EMBL/GenBank/DDBJ whole genome shotgun (WGS) entry which is preliminary data.</text>
</comment>
<reference evidence="1 2" key="1">
    <citation type="submission" date="2018-08" db="EMBL/GenBank/DDBJ databases">
        <title>Freshwater and sediment microbial communities from various areas in North America, analyzing microbe dynamics in response to fracking.</title>
        <authorList>
            <person name="Lamendella R."/>
        </authorList>
    </citation>
    <scope>NUCLEOTIDE SEQUENCE [LARGE SCALE GENOMIC DNA]</scope>
    <source>
        <strain evidence="1 2">DB-1</strain>
    </source>
</reference>
<protein>
    <submittedName>
        <fullName evidence="1">Uncharacterized protein</fullName>
    </submittedName>
</protein>
<dbReference type="EMBL" id="QTTY01000044">
    <property type="protein sequence ID" value="REF17690.1"/>
    <property type="molecule type" value="Genomic_DNA"/>
</dbReference>
<dbReference type="AlphaFoldDB" id="A0A3D9TNW6"/>
<gene>
    <name evidence="1" type="ORF">DET55_1446</name>
</gene>
<sequence length="80" mass="9222">MYKTIYDHSAEITQAVIKARGEAINGEKELIETYLSDEAVTNLYKKTFRVLSNQLIFYEVVVGENYFLQPSKYCQSGVVY</sequence>
<organism evidence="1 2">
    <name type="scientific">Bacillus mycoides</name>
    <dbReference type="NCBI Taxonomy" id="1405"/>
    <lineage>
        <taxon>Bacteria</taxon>
        <taxon>Bacillati</taxon>
        <taxon>Bacillota</taxon>
        <taxon>Bacilli</taxon>
        <taxon>Bacillales</taxon>
        <taxon>Bacillaceae</taxon>
        <taxon>Bacillus</taxon>
        <taxon>Bacillus cereus group</taxon>
    </lineage>
</organism>
<proteinExistence type="predicted"/>
<name>A0A3D9TNW6_BACMY</name>
<accession>A0A3D9TNW6</accession>